<evidence type="ECO:0008006" key="4">
    <source>
        <dbReference type="Google" id="ProtNLM"/>
    </source>
</evidence>
<feature type="transmembrane region" description="Helical" evidence="1">
    <location>
        <begin position="174"/>
        <end position="193"/>
    </location>
</feature>
<keyword evidence="3" id="KW-1185">Reference proteome</keyword>
<evidence type="ECO:0000313" key="2">
    <source>
        <dbReference type="EMBL" id="MCT9001449.1"/>
    </source>
</evidence>
<evidence type="ECO:0000313" key="3">
    <source>
        <dbReference type="Proteomes" id="UP001300496"/>
    </source>
</evidence>
<keyword evidence="1" id="KW-0812">Transmembrane</keyword>
<feature type="transmembrane region" description="Helical" evidence="1">
    <location>
        <begin position="399"/>
        <end position="425"/>
    </location>
</feature>
<feature type="transmembrane region" description="Helical" evidence="1">
    <location>
        <begin position="58"/>
        <end position="80"/>
    </location>
</feature>
<name>A0ABT2PAK6_9MICO</name>
<proteinExistence type="predicted"/>
<keyword evidence="1" id="KW-1133">Transmembrane helix</keyword>
<feature type="transmembrane region" description="Helical" evidence="1">
    <location>
        <begin position="133"/>
        <end position="162"/>
    </location>
</feature>
<feature type="transmembrane region" description="Helical" evidence="1">
    <location>
        <begin position="101"/>
        <end position="127"/>
    </location>
</feature>
<keyword evidence="1" id="KW-0472">Membrane</keyword>
<gene>
    <name evidence="2" type="ORF">N4R40_03575</name>
</gene>
<accession>A0ABT2PAK6</accession>
<dbReference type="Proteomes" id="UP001300496">
    <property type="component" value="Unassembled WGS sequence"/>
</dbReference>
<feature type="transmembrane region" description="Helical" evidence="1">
    <location>
        <begin position="480"/>
        <end position="504"/>
    </location>
</feature>
<dbReference type="RefSeq" id="WP_261605989.1">
    <property type="nucleotide sequence ID" value="NZ_JAODOR010000004.1"/>
</dbReference>
<dbReference type="EMBL" id="JAODOR010000004">
    <property type="protein sequence ID" value="MCT9001449.1"/>
    <property type="molecule type" value="Genomic_DNA"/>
</dbReference>
<feature type="transmembrane region" description="Helical" evidence="1">
    <location>
        <begin position="446"/>
        <end position="468"/>
    </location>
</feature>
<comment type="caution">
    <text evidence="2">The sequence shown here is derived from an EMBL/GenBank/DDBJ whole genome shotgun (WGS) entry which is preliminary data.</text>
</comment>
<feature type="transmembrane region" description="Helical" evidence="1">
    <location>
        <begin position="300"/>
        <end position="320"/>
    </location>
</feature>
<feature type="transmembrane region" description="Helical" evidence="1">
    <location>
        <begin position="28"/>
        <end position="46"/>
    </location>
</feature>
<feature type="transmembrane region" description="Helical" evidence="1">
    <location>
        <begin position="372"/>
        <end position="393"/>
    </location>
</feature>
<feature type="transmembrane region" description="Helical" evidence="1">
    <location>
        <begin position="230"/>
        <end position="251"/>
    </location>
</feature>
<organism evidence="2 3">
    <name type="scientific">Microbacterium memoriense</name>
    <dbReference type="NCBI Taxonomy" id="2978350"/>
    <lineage>
        <taxon>Bacteria</taxon>
        <taxon>Bacillati</taxon>
        <taxon>Actinomycetota</taxon>
        <taxon>Actinomycetes</taxon>
        <taxon>Micrococcales</taxon>
        <taxon>Microbacteriaceae</taxon>
        <taxon>Microbacterium</taxon>
    </lineage>
</organism>
<reference evidence="2 3" key="1">
    <citation type="journal article" date="2024" name="Int. J. Syst. Evol. Microbiol.">
        <title>Microbacterium memoriense sp. nov., a member of the Actinomycetota from marine beach sediment of the north coast of Portugal.</title>
        <authorList>
            <person name="Santos J.D.N.D."/>
            <person name="Klimek D."/>
            <person name="Calusinska M."/>
            <person name="Lobo-da-Cunha A."/>
            <person name="Catita J."/>
            <person name="Goncalves H."/>
            <person name="Gonzalez I."/>
            <person name="Lage O.M."/>
        </authorList>
    </citation>
    <scope>NUCLEOTIDE SEQUENCE [LARGE SCALE GENOMIC DNA]</scope>
    <source>
        <strain evidence="2 3">PMIC_1C1B</strain>
    </source>
</reference>
<feature type="transmembrane region" description="Helical" evidence="1">
    <location>
        <begin position="326"/>
        <end position="343"/>
    </location>
</feature>
<evidence type="ECO:0000256" key="1">
    <source>
        <dbReference type="SAM" id="Phobius"/>
    </source>
</evidence>
<sequence>MAAHVLRLRLHLLFGALRGDRRHVIRTLLGLLVLLLAVGAVCWAVLRLRTAPVEVALTVSVIAGAAATAGFFVAALVGGFDDQLDPRRFAVFGPAPRPLAFILLLASVFSAPILALVAVGVCVVMLWTAHGAPLGLCVLAVILGILTCLLLAKVALALGGLVLHERRSRELTGIFLIAILVIVVPVGVFLVSLEWDGDVPAALGEAVDVLALTPLGAAAALPARAIDGDLVGPLVVASLTVLVLGILWVWLVEHVLTTIERPSSGRERRGLGWFAVTAGTPTGGIAARSLIYWLRDPRHLVNLAIVPIAAVVTVLPLMLVGVPVEIAALVPVPLMALFFGWLAHNDLAYDSTALWMHLAAAVRGYADRAGRLAPVLLVAIPVLAVALPIAIMLHGRWAVLPAMVGVCASLFLCGLGLSSISSALAPYPVSRPGDSPFQQPQRTGGGLSQGVVLIGAIILSLPALWWGWLTLTADVEYAWTAMWGGLAIGLAVLLIGVFGGGAVFDRRGSRLMEFAEST</sequence>
<protein>
    <recommendedName>
        <fullName evidence="4">ABC-2 type transport system permease protein</fullName>
    </recommendedName>
</protein>